<sequence>MRFSVRSSTLLIKMRVQVLPFCLLVMIYTTCFTLALKIPMTMQKHLKPCQTELNLTDSTLMNIEKNDEKRELRSCLGACMLKREGVLNANGTFNKMKAINIIDPRVSKEDAYKAIDNCQNEVSKNICETAELLYKCFTVYNVL</sequence>
<dbReference type="SUPFAM" id="SSF47565">
    <property type="entry name" value="Insect pheromone/odorant-binding proteins"/>
    <property type="match status" value="1"/>
</dbReference>
<dbReference type="CDD" id="cd23992">
    <property type="entry name" value="PBP_GOBP"/>
    <property type="match status" value="1"/>
</dbReference>
<accession>A0AAJ7C708</accession>
<dbReference type="GeneID" id="107271662"/>
<dbReference type="Pfam" id="PF01395">
    <property type="entry name" value="PBP_GOBP"/>
    <property type="match status" value="1"/>
</dbReference>
<gene>
    <name evidence="2" type="primary">LOC107271662</name>
</gene>
<proteinExistence type="predicted"/>
<dbReference type="RefSeq" id="XP_015603382.1">
    <property type="nucleotide sequence ID" value="XM_015747896.2"/>
</dbReference>
<dbReference type="InterPro" id="IPR006170">
    <property type="entry name" value="PBP/GOBP"/>
</dbReference>
<dbReference type="Gene3D" id="1.10.238.20">
    <property type="entry name" value="Pheromone/general odorant binding protein domain"/>
    <property type="match status" value="1"/>
</dbReference>
<reference evidence="2" key="1">
    <citation type="submission" date="2025-08" db="UniProtKB">
        <authorList>
            <consortium name="RefSeq"/>
        </authorList>
    </citation>
    <scope>IDENTIFICATION</scope>
</reference>
<protein>
    <submittedName>
        <fullName evidence="2">General odorant-binding protein 56a</fullName>
    </submittedName>
</protein>
<dbReference type="KEGG" id="ccin:107271662"/>
<dbReference type="GO" id="GO:0005549">
    <property type="term" value="F:odorant binding"/>
    <property type="evidence" value="ECO:0007669"/>
    <property type="project" value="InterPro"/>
</dbReference>
<dbReference type="InterPro" id="IPR036728">
    <property type="entry name" value="PBP_GOBP_sf"/>
</dbReference>
<keyword evidence="1" id="KW-1185">Reference proteome</keyword>
<evidence type="ECO:0000313" key="1">
    <source>
        <dbReference type="Proteomes" id="UP000694920"/>
    </source>
</evidence>
<name>A0AAJ7C708_CEPCN</name>
<evidence type="ECO:0000313" key="2">
    <source>
        <dbReference type="RefSeq" id="XP_015603382.1"/>
    </source>
</evidence>
<organism evidence="1 2">
    <name type="scientific">Cephus cinctus</name>
    <name type="common">Wheat stem sawfly</name>
    <dbReference type="NCBI Taxonomy" id="211228"/>
    <lineage>
        <taxon>Eukaryota</taxon>
        <taxon>Metazoa</taxon>
        <taxon>Ecdysozoa</taxon>
        <taxon>Arthropoda</taxon>
        <taxon>Hexapoda</taxon>
        <taxon>Insecta</taxon>
        <taxon>Pterygota</taxon>
        <taxon>Neoptera</taxon>
        <taxon>Endopterygota</taxon>
        <taxon>Hymenoptera</taxon>
        <taxon>Cephoidea</taxon>
        <taxon>Cephidae</taxon>
        <taxon>Cephus</taxon>
    </lineage>
</organism>
<dbReference type="SMART" id="SM00708">
    <property type="entry name" value="PhBP"/>
    <property type="match status" value="1"/>
</dbReference>
<dbReference type="AlphaFoldDB" id="A0AAJ7C708"/>
<dbReference type="Proteomes" id="UP000694920">
    <property type="component" value="Unplaced"/>
</dbReference>